<name>A0AAE4I5P6_9ENTE</name>
<dbReference type="Proteomes" id="UP001180842">
    <property type="component" value="Unassembled WGS sequence"/>
</dbReference>
<evidence type="ECO:0000313" key="3">
    <source>
        <dbReference type="Proteomes" id="UP001180842"/>
    </source>
</evidence>
<organism evidence="2 3">
    <name type="scientific">Enterococcus pseudoavium</name>
    <dbReference type="NCBI Taxonomy" id="44007"/>
    <lineage>
        <taxon>Bacteria</taxon>
        <taxon>Bacillati</taxon>
        <taxon>Bacillota</taxon>
        <taxon>Bacilli</taxon>
        <taxon>Lactobacillales</taxon>
        <taxon>Enterococcaceae</taxon>
        <taxon>Enterococcus</taxon>
    </lineage>
</organism>
<gene>
    <name evidence="2" type="ORF">P7H00_13465</name>
</gene>
<reference evidence="2" key="1">
    <citation type="submission" date="2023-03" db="EMBL/GenBank/DDBJ databases">
        <authorList>
            <person name="Shen W."/>
            <person name="Cai J."/>
        </authorList>
    </citation>
    <scope>NUCLEOTIDE SEQUENCE</scope>
    <source>
        <strain evidence="2">P69-2</strain>
    </source>
</reference>
<proteinExistence type="predicted"/>
<evidence type="ECO:0000313" key="2">
    <source>
        <dbReference type="EMBL" id="MDT2738116.1"/>
    </source>
</evidence>
<keyword evidence="1" id="KW-0175">Coiled coil</keyword>
<evidence type="ECO:0000256" key="1">
    <source>
        <dbReference type="SAM" id="Coils"/>
    </source>
</evidence>
<comment type="caution">
    <text evidence="2">The sequence shown here is derived from an EMBL/GenBank/DDBJ whole genome shotgun (WGS) entry which is preliminary data.</text>
</comment>
<dbReference type="RefSeq" id="WP_058221273.1">
    <property type="nucleotide sequence ID" value="NZ_JARQAI010000030.1"/>
</dbReference>
<dbReference type="AlphaFoldDB" id="A0AAE4I5P6"/>
<feature type="coiled-coil region" evidence="1">
    <location>
        <begin position="17"/>
        <end position="51"/>
    </location>
</feature>
<sequence>MNNQTLQERQQGLIKQQEVLLKKKDKINQELKELKKKIEDSEKDYLIQKLKESDISVTEAIELLGIENRGNTHDEQTAE</sequence>
<accession>A0AAE4I5P6</accession>
<protein>
    <submittedName>
        <fullName evidence="2">Uncharacterized protein</fullName>
    </submittedName>
</protein>
<dbReference type="EMBL" id="JARQAI010000030">
    <property type="protein sequence ID" value="MDT2738116.1"/>
    <property type="molecule type" value="Genomic_DNA"/>
</dbReference>